<reference evidence="6 7" key="1">
    <citation type="submission" date="2009-12" db="EMBL/GenBank/DDBJ databases">
        <title>The draft genome of Batrachochytrium dendrobatidis.</title>
        <authorList>
            <consortium name="US DOE Joint Genome Institute (JGI-PGF)"/>
            <person name="Kuo A."/>
            <person name="Salamov A."/>
            <person name="Schmutz J."/>
            <person name="Lucas S."/>
            <person name="Pitluck S."/>
            <person name="Rosenblum E."/>
            <person name="Stajich J."/>
            <person name="Eisen M."/>
            <person name="Grigoriev I.V."/>
        </authorList>
    </citation>
    <scope>NUCLEOTIDE SEQUENCE [LARGE SCALE GENOMIC DNA]</scope>
    <source>
        <strain evidence="7">JAM81 / FGSC 10211</strain>
    </source>
</reference>
<dbReference type="RefSeq" id="XP_006680797.1">
    <property type="nucleotide sequence ID" value="XM_006680734.1"/>
</dbReference>
<proteinExistence type="predicted"/>
<dbReference type="Proteomes" id="UP000007241">
    <property type="component" value="Unassembled WGS sequence"/>
</dbReference>
<keyword evidence="3" id="KW-0175">Coiled coil</keyword>
<evidence type="ECO:0000313" key="7">
    <source>
        <dbReference type="Proteomes" id="UP000007241"/>
    </source>
</evidence>
<evidence type="ECO:0000256" key="4">
    <source>
        <dbReference type="SAM" id="MobiDB-lite"/>
    </source>
</evidence>
<dbReference type="OMA" id="DGMTACE"/>
<feature type="domain" description="Centrosomin N-terminal motif 1" evidence="5">
    <location>
        <begin position="180"/>
        <end position="232"/>
    </location>
</feature>
<name>F4P870_BATDJ</name>
<feature type="region of interest" description="Disordered" evidence="4">
    <location>
        <begin position="351"/>
        <end position="378"/>
    </location>
</feature>
<comment type="subcellular location">
    <subcellularLocation>
        <location evidence="1">Cytoplasm</location>
    </subcellularLocation>
</comment>
<sequence>MNTTVNMQDVNQVEWYHLDLDDNSNLLMSQNEYDRFRLELLQEDSDAQYTDTEDEFVRYPSYAATPIHTVVSAPPTSPFTHSTTTASIASTSSVITTINPTFNTISNTAIDSNPSTFIQPKLSTPRLNTDGHVKVLLPSPTIHSTSSKESLHLETDDVMLRDTMDDDNLEHYSMGLKLREKLIDDLKKENFGLKMRCYFLTENLEKLSPEGLKEIINEHAELKAIMEDMRLEERILGQQKTHLHKSVPTAITCDAACDPIAEIIELHTQKEIKDTVEQLESMLTAKTEETDIAVSKLNQLTQEISIIETKHAKDRLQWEAKTEKLNQKLTLVRAKINQERETHIQTVKQLESIQQHSSLQQPTPTSTSDESKREARYVTENEELKSQVILYKQKVDEYQAISACNADDMVFLQNELERQTAKVRELEEKFHMEAEQAKNKKRAPELSLQELSNETLRLRIQTLVATKQDTTKITQTVDKLVRALPLNDSQDANRLRYITELKQRNLLLVQVNQRFDSILADSHLSPQAIKSFSDLKVAIHEKLELLKTHYESLQQLNIEKRLWKTKMSAMEVKLARANHGENHNEPDVQDNQSNNGQVYTTSENEVLKKQIKELQAKLERARQNVRTERQSAQRRVEEFTATNRQLENELLQCSKTIVALKGGHNLGEANPTFMNSPTKAKLARLNDQLRTDLGDQIADGSAMREQLRRAKVQYARTVADHESLKSILLQNEISVVNALSKLASVQDRHMSDPVVIKQVADQVRHILKSLRFK</sequence>
<dbReference type="HOGENOM" id="CLU_361676_0_0_1"/>
<dbReference type="OrthoDB" id="10255000at2759"/>
<organism evidence="6 7">
    <name type="scientific">Batrachochytrium dendrobatidis (strain JAM81 / FGSC 10211)</name>
    <name type="common">Frog chytrid fungus</name>
    <dbReference type="NCBI Taxonomy" id="684364"/>
    <lineage>
        <taxon>Eukaryota</taxon>
        <taxon>Fungi</taxon>
        <taxon>Fungi incertae sedis</taxon>
        <taxon>Chytridiomycota</taxon>
        <taxon>Chytridiomycota incertae sedis</taxon>
        <taxon>Chytridiomycetes</taxon>
        <taxon>Rhizophydiales</taxon>
        <taxon>Rhizophydiales incertae sedis</taxon>
        <taxon>Batrachochytrium</taxon>
    </lineage>
</organism>
<feature type="coiled-coil region" evidence="3">
    <location>
        <begin position="381"/>
        <end position="443"/>
    </location>
</feature>
<dbReference type="GO" id="GO:0005815">
    <property type="term" value="C:microtubule organizing center"/>
    <property type="evidence" value="ECO:0007669"/>
    <property type="project" value="InterPro"/>
</dbReference>
<protein>
    <recommendedName>
        <fullName evidence="5">Centrosomin N-terminal motif 1 domain-containing protein</fullName>
    </recommendedName>
</protein>
<evidence type="ECO:0000256" key="2">
    <source>
        <dbReference type="ARBA" id="ARBA00022490"/>
    </source>
</evidence>
<evidence type="ECO:0000313" key="6">
    <source>
        <dbReference type="EMBL" id="EGF78562.1"/>
    </source>
</evidence>
<gene>
    <name evidence="6" type="ORF">BATDEDRAFT_35710</name>
</gene>
<dbReference type="InParanoid" id="F4P870"/>
<keyword evidence="2" id="KW-0963">Cytoplasm</keyword>
<dbReference type="AlphaFoldDB" id="F4P870"/>
<dbReference type="GeneID" id="18240852"/>
<dbReference type="InterPro" id="IPR012943">
    <property type="entry name" value="Cnn_1N"/>
</dbReference>
<evidence type="ECO:0000256" key="3">
    <source>
        <dbReference type="SAM" id="Coils"/>
    </source>
</evidence>
<keyword evidence="7" id="KW-1185">Reference proteome</keyword>
<feature type="coiled-coil region" evidence="3">
    <location>
        <begin position="604"/>
        <end position="656"/>
    </location>
</feature>
<feature type="compositionally biased region" description="Low complexity" evidence="4">
    <location>
        <begin position="354"/>
        <end position="368"/>
    </location>
</feature>
<evidence type="ECO:0000256" key="1">
    <source>
        <dbReference type="ARBA" id="ARBA00004496"/>
    </source>
</evidence>
<dbReference type="EMBL" id="GL882888">
    <property type="protein sequence ID" value="EGF78562.1"/>
    <property type="molecule type" value="Genomic_DNA"/>
</dbReference>
<accession>F4P870</accession>
<dbReference type="STRING" id="684364.F4P870"/>
<dbReference type="GO" id="GO:0005737">
    <property type="term" value="C:cytoplasm"/>
    <property type="evidence" value="ECO:0007669"/>
    <property type="project" value="UniProtKB-SubCell"/>
</dbReference>
<dbReference type="Pfam" id="PF07989">
    <property type="entry name" value="Cnn_1N"/>
    <property type="match status" value="1"/>
</dbReference>
<feature type="compositionally biased region" description="Basic and acidic residues" evidence="4">
    <location>
        <begin position="369"/>
        <end position="378"/>
    </location>
</feature>
<evidence type="ECO:0000259" key="5">
    <source>
        <dbReference type="Pfam" id="PF07989"/>
    </source>
</evidence>